<name>A0ABT1L4A4_9GAMM</name>
<evidence type="ECO:0000256" key="6">
    <source>
        <dbReference type="ARBA" id="ARBA00023136"/>
    </source>
</evidence>
<keyword evidence="12" id="KW-1185">Reference proteome</keyword>
<dbReference type="PANTHER" id="PTHR38685:SF1">
    <property type="entry name" value="CELL DIVISION PROTEIN ZIPA"/>
    <property type="match status" value="1"/>
</dbReference>
<gene>
    <name evidence="11" type="ORF">MKS91_01625</name>
</gene>
<evidence type="ECO:0000256" key="7">
    <source>
        <dbReference type="ARBA" id="ARBA00023306"/>
    </source>
</evidence>
<keyword evidence="3 8" id="KW-0132">Cell division</keyword>
<dbReference type="InterPro" id="IPR011919">
    <property type="entry name" value="Cell_div_ZipA"/>
</dbReference>
<proteinExistence type="inferred from homology"/>
<evidence type="ECO:0000256" key="5">
    <source>
        <dbReference type="ARBA" id="ARBA00022989"/>
    </source>
</evidence>
<dbReference type="EMBL" id="JAKUDN010000001">
    <property type="protein sequence ID" value="MCP8351992.1"/>
    <property type="molecule type" value="Genomic_DNA"/>
</dbReference>
<dbReference type="Pfam" id="PF04354">
    <property type="entry name" value="ZipA_C"/>
    <property type="match status" value="1"/>
</dbReference>
<keyword evidence="4 9" id="KW-0812">Transmembrane</keyword>
<keyword evidence="6 9" id="KW-0472">Membrane</keyword>
<dbReference type="RefSeq" id="WP_258569098.1">
    <property type="nucleotide sequence ID" value="NZ_JAKUDN010000001.1"/>
</dbReference>
<comment type="caution">
    <text evidence="11">The sequence shown here is derived from an EMBL/GenBank/DDBJ whole genome shotgun (WGS) entry which is preliminary data.</text>
</comment>
<evidence type="ECO:0000256" key="8">
    <source>
        <dbReference type="RuleBase" id="RU003612"/>
    </source>
</evidence>
<keyword evidence="7 8" id="KW-0131">Cell cycle</keyword>
<evidence type="ECO:0000313" key="12">
    <source>
        <dbReference type="Proteomes" id="UP001320768"/>
    </source>
</evidence>
<evidence type="ECO:0000256" key="9">
    <source>
        <dbReference type="RuleBase" id="RU003613"/>
    </source>
</evidence>
<dbReference type="Gene3D" id="3.30.1400.10">
    <property type="entry name" value="ZipA, C-terminal FtsZ-binding domain"/>
    <property type="match status" value="1"/>
</dbReference>
<dbReference type="InterPro" id="IPR007449">
    <property type="entry name" value="ZipA_FtsZ-bd_C"/>
</dbReference>
<organism evidence="11 12">
    <name type="scientific">Candidatus Synchoanobacter obligatus</name>
    <dbReference type="NCBI Taxonomy" id="2919597"/>
    <lineage>
        <taxon>Bacteria</taxon>
        <taxon>Pseudomonadati</taxon>
        <taxon>Pseudomonadota</taxon>
        <taxon>Gammaproteobacteria</taxon>
        <taxon>Candidatus Comchoanobacterales</taxon>
        <taxon>Candidatus Comchoanobacteraceae</taxon>
        <taxon>Candidatus Synchoanobacter</taxon>
    </lineage>
</organism>
<comment type="subcellular location">
    <subcellularLocation>
        <location evidence="9">Cell inner membrane</location>
        <topology evidence="9">Single-pass type I membrane protein</topology>
    </subcellularLocation>
</comment>
<evidence type="ECO:0000256" key="4">
    <source>
        <dbReference type="ARBA" id="ARBA00022692"/>
    </source>
</evidence>
<evidence type="ECO:0000313" key="11">
    <source>
        <dbReference type="EMBL" id="MCP8351992.1"/>
    </source>
</evidence>
<dbReference type="SMART" id="SM00771">
    <property type="entry name" value="ZipA_C"/>
    <property type="match status" value="1"/>
</dbReference>
<reference evidence="11 12" key="1">
    <citation type="journal article" date="2022" name="Nat. Microbiol.">
        <title>The microbiome of a bacterivorous marine choanoflagellate contains a resource-demanding obligate bacterial associate.</title>
        <authorList>
            <person name="Needham D.M."/>
            <person name="Poirier C."/>
            <person name="Bachy C."/>
            <person name="George E.E."/>
            <person name="Wilken S."/>
            <person name="Yung C.C.M."/>
            <person name="Limardo A.J."/>
            <person name="Morando M."/>
            <person name="Sudek L."/>
            <person name="Malmstrom R.R."/>
            <person name="Keeling P.J."/>
            <person name="Santoro A.E."/>
            <person name="Worden A.Z."/>
        </authorList>
    </citation>
    <scope>NUCLEOTIDE SEQUENCE [LARGE SCALE GENOMIC DNA]</scope>
    <source>
        <strain evidence="11 12">Comchoano-2</strain>
    </source>
</reference>
<evidence type="ECO:0000256" key="3">
    <source>
        <dbReference type="ARBA" id="ARBA00022618"/>
    </source>
</evidence>
<evidence type="ECO:0000259" key="10">
    <source>
        <dbReference type="SMART" id="SM00771"/>
    </source>
</evidence>
<keyword evidence="2 9" id="KW-0997">Cell inner membrane</keyword>
<accession>A0ABT1L4A4</accession>
<sequence>MIIQPIYMAAAVSGITLIAIIMKRLTSQHSDHEFIDIPQPTAKKNTLSLPELVTIYLIPEQPINGHELLKFFLSHRLQYNDYQIFDLPGPQHNQFSIATLSAPGTFDLNTMSEETFSGLSFFLQPRQSDTPLEDFDTLCRILFDAKDTFSGTLQSTNKTEITLEALRDLREKIHHEAT</sequence>
<feature type="domain" description="ZipA C-terminal FtsZ-binding" evidence="10">
    <location>
        <begin position="49"/>
        <end position="173"/>
    </location>
</feature>
<dbReference type="InterPro" id="IPR036765">
    <property type="entry name" value="ZipA_FtsZ-bd_C_sf"/>
</dbReference>
<protein>
    <recommendedName>
        <fullName evidence="8">Cell division protein ZipA</fullName>
    </recommendedName>
</protein>
<keyword evidence="5" id="KW-1133">Transmembrane helix</keyword>
<dbReference type="SUPFAM" id="SSF64383">
    <property type="entry name" value="Cell-division protein ZipA, C-terminal domain"/>
    <property type="match status" value="1"/>
</dbReference>
<evidence type="ECO:0000256" key="2">
    <source>
        <dbReference type="ARBA" id="ARBA00022519"/>
    </source>
</evidence>
<dbReference type="PANTHER" id="PTHR38685">
    <property type="entry name" value="CELL DIVISION PROTEIN ZIPA"/>
    <property type="match status" value="1"/>
</dbReference>
<keyword evidence="1 9" id="KW-1003">Cell membrane</keyword>
<evidence type="ECO:0000256" key="1">
    <source>
        <dbReference type="ARBA" id="ARBA00022475"/>
    </source>
</evidence>
<comment type="function">
    <text evidence="8">Essential cell division protein that stabilizes the FtsZ protofilaments by cross-linking them and that serves as a cytoplasmic membrane anchor for the Z ring. Also required for the recruitment to the septal ring of downstream cell division proteins.</text>
</comment>
<comment type="similarity">
    <text evidence="8">Belongs to the ZipA family.</text>
</comment>
<dbReference type="Proteomes" id="UP001320768">
    <property type="component" value="Unassembled WGS sequence"/>
</dbReference>